<dbReference type="PROSITE" id="PS51409">
    <property type="entry name" value="ARGINASE_2"/>
    <property type="match status" value="1"/>
</dbReference>
<dbReference type="InterPro" id="IPR006035">
    <property type="entry name" value="Ureohydrolase"/>
</dbReference>
<dbReference type="GO" id="GO:0008783">
    <property type="term" value="F:agmatinase activity"/>
    <property type="evidence" value="ECO:0007669"/>
    <property type="project" value="TreeGrafter"/>
</dbReference>
<dbReference type="Gene3D" id="3.40.800.10">
    <property type="entry name" value="Ureohydrolase domain"/>
    <property type="match status" value="1"/>
</dbReference>
<protein>
    <submittedName>
        <fullName evidence="4">Agmatinase</fullName>
    </submittedName>
</protein>
<reference evidence="5" key="1">
    <citation type="submission" date="2018-06" db="EMBL/GenBank/DDBJ databases">
        <title>Aestuariibacter litoralis strain KCTC 52945T.</title>
        <authorList>
            <person name="Li X."/>
            <person name="Salam N."/>
            <person name="Li J.-L."/>
            <person name="Chen Y.-M."/>
            <person name="Yang Z.-W."/>
            <person name="Zhang L.-Y."/>
            <person name="Han M.-X."/>
            <person name="Xiao M."/>
            <person name="Li W.-J."/>
        </authorList>
    </citation>
    <scope>NUCLEOTIDE SEQUENCE [LARGE SCALE GENOMIC DNA]</scope>
    <source>
        <strain evidence="5">KCTC 52945</strain>
    </source>
</reference>
<dbReference type="GO" id="GO:0046872">
    <property type="term" value="F:metal ion binding"/>
    <property type="evidence" value="ECO:0007669"/>
    <property type="project" value="UniProtKB-KW"/>
</dbReference>
<evidence type="ECO:0000256" key="1">
    <source>
        <dbReference type="ARBA" id="ARBA00022723"/>
    </source>
</evidence>
<evidence type="ECO:0000256" key="3">
    <source>
        <dbReference type="PROSITE-ProRule" id="PRU00742"/>
    </source>
</evidence>
<name>A0A2W2BTM6_9HYPH</name>
<keyword evidence="2" id="KW-0378">Hydrolase</keyword>
<dbReference type="Pfam" id="PF00491">
    <property type="entry name" value="Arginase"/>
    <property type="match status" value="1"/>
</dbReference>
<evidence type="ECO:0000256" key="2">
    <source>
        <dbReference type="ARBA" id="ARBA00022801"/>
    </source>
</evidence>
<comment type="similarity">
    <text evidence="3">Belongs to the arginase family.</text>
</comment>
<evidence type="ECO:0000313" key="4">
    <source>
        <dbReference type="EMBL" id="PZF79017.1"/>
    </source>
</evidence>
<dbReference type="PANTHER" id="PTHR11358:SF26">
    <property type="entry name" value="GUANIDINO ACID HYDROLASE, MITOCHONDRIAL"/>
    <property type="match status" value="1"/>
</dbReference>
<dbReference type="PANTHER" id="PTHR11358">
    <property type="entry name" value="ARGINASE/AGMATINASE"/>
    <property type="match status" value="1"/>
</dbReference>
<gene>
    <name evidence="4" type="ORF">DK847_03305</name>
</gene>
<comment type="caution">
    <text evidence="4">The sequence shown here is derived from an EMBL/GenBank/DDBJ whole genome shotgun (WGS) entry which is preliminary data.</text>
</comment>
<accession>A0A2W2BTM6</accession>
<dbReference type="GO" id="GO:0033389">
    <property type="term" value="P:putrescine biosynthetic process from arginine, via agmatine"/>
    <property type="evidence" value="ECO:0007669"/>
    <property type="project" value="TreeGrafter"/>
</dbReference>
<keyword evidence="1" id="KW-0479">Metal-binding</keyword>
<dbReference type="Proteomes" id="UP000248795">
    <property type="component" value="Unassembled WGS sequence"/>
</dbReference>
<evidence type="ECO:0000313" key="5">
    <source>
        <dbReference type="Proteomes" id="UP000248795"/>
    </source>
</evidence>
<proteinExistence type="inferred from homology"/>
<organism evidence="4 5">
    <name type="scientific">Aestuariivirga litoralis</name>
    <dbReference type="NCBI Taxonomy" id="2650924"/>
    <lineage>
        <taxon>Bacteria</taxon>
        <taxon>Pseudomonadati</taxon>
        <taxon>Pseudomonadota</taxon>
        <taxon>Alphaproteobacteria</taxon>
        <taxon>Hyphomicrobiales</taxon>
        <taxon>Aestuariivirgaceae</taxon>
        <taxon>Aestuariivirga</taxon>
    </lineage>
</organism>
<dbReference type="InterPro" id="IPR023696">
    <property type="entry name" value="Ureohydrolase_dom_sf"/>
</dbReference>
<sequence>MGAARATGAAGFDAAIFGAPHGTPYPEIDNSIHRGAPDAFRNALAVDAEWLDHWDFDLGGPLLRHGQKICDLGNLKTRPSDGAHNRALIEQTTRQILQAGAVPIMFGGDDSVPIPFIAAYAEQPAIVILQIDAHIDWRQERRGEPMGFSSTMRRASEHDHVWRIVQAGMRGIGSAREPELRDALAWGAHIVTAREVHHKGAGEVLRHIPEDCDCVISFDCDALDAAEMPAVAYPTPGGLTYTQVTDLIAGVAAKARIAGFCMVEFVPGRDKSKIAAFTAARIAANVVGRIGRRQG</sequence>
<dbReference type="AlphaFoldDB" id="A0A2W2BTM6"/>
<dbReference type="SUPFAM" id="SSF52768">
    <property type="entry name" value="Arginase/deacetylase"/>
    <property type="match status" value="1"/>
</dbReference>
<keyword evidence="5" id="KW-1185">Reference proteome</keyword>
<dbReference type="EMBL" id="QKVK01000001">
    <property type="protein sequence ID" value="PZF79017.1"/>
    <property type="molecule type" value="Genomic_DNA"/>
</dbReference>